<proteinExistence type="predicted"/>
<name>A0AAX2F6S6_9BACT</name>
<dbReference type="Proteomes" id="UP000184105">
    <property type="component" value="Unassembled WGS sequence"/>
</dbReference>
<sequence length="34" mass="3948">MKKNISVRENNLRECSFYMKKVVCLGSFSYTLSA</sequence>
<protein>
    <submittedName>
        <fullName evidence="1">Uncharacterized protein</fullName>
    </submittedName>
</protein>
<keyword evidence="2" id="KW-1185">Reference proteome</keyword>
<dbReference type="AlphaFoldDB" id="A0AAX2F6S6"/>
<dbReference type="EMBL" id="FQWA01000033">
    <property type="protein sequence ID" value="SHG08037.1"/>
    <property type="molecule type" value="Genomic_DNA"/>
</dbReference>
<evidence type="ECO:0000313" key="2">
    <source>
        <dbReference type="Proteomes" id="UP000184105"/>
    </source>
</evidence>
<accession>A0AAX2F6S6</accession>
<reference evidence="1 2" key="1">
    <citation type="submission" date="2016-11" db="EMBL/GenBank/DDBJ databases">
        <authorList>
            <person name="Varghese N."/>
            <person name="Submissions S."/>
        </authorList>
    </citation>
    <scope>NUCLEOTIDE SEQUENCE [LARGE SCALE GENOMIC DNA]</scope>
    <source>
        <strain evidence="1 2">DSM 22613</strain>
    </source>
</reference>
<gene>
    <name evidence="1" type="ORF">SAMN05444364_13332</name>
</gene>
<organism evidence="1 2">
    <name type="scientific">Prevotella scopos JCM 17725</name>
    <dbReference type="NCBI Taxonomy" id="1236518"/>
    <lineage>
        <taxon>Bacteria</taxon>
        <taxon>Pseudomonadati</taxon>
        <taxon>Bacteroidota</taxon>
        <taxon>Bacteroidia</taxon>
        <taxon>Bacteroidales</taxon>
        <taxon>Prevotellaceae</taxon>
        <taxon>Prevotella</taxon>
    </lineage>
</organism>
<evidence type="ECO:0000313" key="1">
    <source>
        <dbReference type="EMBL" id="SHG08037.1"/>
    </source>
</evidence>
<comment type="caution">
    <text evidence="1">The sequence shown here is derived from an EMBL/GenBank/DDBJ whole genome shotgun (WGS) entry which is preliminary data.</text>
</comment>